<dbReference type="Gene3D" id="3.40.1480.10">
    <property type="entry name" value="MOFRL domain"/>
    <property type="match status" value="1"/>
</dbReference>
<keyword evidence="4" id="KW-1185">Reference proteome</keyword>
<dbReference type="EMBL" id="FQTU01000007">
    <property type="protein sequence ID" value="SHE80274.1"/>
    <property type="molecule type" value="Genomic_DNA"/>
</dbReference>
<evidence type="ECO:0000313" key="3">
    <source>
        <dbReference type="EMBL" id="SHE80274.1"/>
    </source>
</evidence>
<dbReference type="PANTHER" id="PTHR12227">
    <property type="entry name" value="GLYCERATE KINASE"/>
    <property type="match status" value="1"/>
</dbReference>
<gene>
    <name evidence="3" type="ORF">SAMN02746064_01230</name>
</gene>
<evidence type="ECO:0000259" key="2">
    <source>
        <dbReference type="Pfam" id="PF13660"/>
    </source>
</evidence>
<dbReference type="InterPro" id="IPR025286">
    <property type="entry name" value="MOFRL_assoc_dom"/>
</dbReference>
<accession>A0A1M4WGD3</accession>
<dbReference type="STRING" id="1120975.SAMN02746064_01230"/>
<dbReference type="Proteomes" id="UP000184251">
    <property type="component" value="Unassembled WGS sequence"/>
</dbReference>
<dbReference type="Pfam" id="PF05161">
    <property type="entry name" value="MOFRL"/>
    <property type="match status" value="1"/>
</dbReference>
<sequence>MANIREDAMTVIKESIEAVLPDVAVKRALEDKEFYTDVYVIAIGKAAWNMADATKDVLGDKIKRGLVVTKYEHSMGEIEGFEIIEAGHPIPDENSVLGARKALELVECLGKDDKVIFLISGGGSALFEKPLEGVSLEDIMDITNQLLGCGADIVEINTVRKHLSDVKGGRFALACKNTTVYSIVLSDVLGDKLDSIASGPAYPDFTTSEQAMEIIEKYGLHIEDNLKKAIMIETPKEIGNCETIITGSVTALCEAAAESALRLGYKPIILSSSVECEAKDAGRFMATIIKEAKKESPSRFAPQLPCAVIAGGETVVRIMGKGKGGRNQEAALAAAIEIEGIEDAVFFSLGSDGTDGPTDAAGGIVDGKSAEKIRKSGIMPEVYLDMNDSYTALKASDDLIITGATGTNVNDVMVALCK</sequence>
<keyword evidence="3" id="KW-0808">Transferase</keyword>
<dbReference type="SUPFAM" id="SSF82544">
    <property type="entry name" value="GckA/TtuD-like"/>
    <property type="match status" value="1"/>
</dbReference>
<dbReference type="Gene3D" id="3.40.50.10180">
    <property type="entry name" value="Glycerate kinase, MOFRL-like N-terminal domain"/>
    <property type="match status" value="1"/>
</dbReference>
<feature type="domain" description="MOFRL" evidence="1">
    <location>
        <begin position="306"/>
        <end position="411"/>
    </location>
</feature>
<evidence type="ECO:0000313" key="4">
    <source>
        <dbReference type="Proteomes" id="UP000184251"/>
    </source>
</evidence>
<dbReference type="InterPro" id="IPR037035">
    <property type="entry name" value="GK-like_C_sf"/>
</dbReference>
<dbReference type="InterPro" id="IPR038614">
    <property type="entry name" value="GK_N_sf"/>
</dbReference>
<feature type="domain" description="MOFRL-associated" evidence="2">
    <location>
        <begin position="8"/>
        <end position="229"/>
    </location>
</feature>
<dbReference type="AlphaFoldDB" id="A0A1M4WGD3"/>
<evidence type="ECO:0000259" key="1">
    <source>
        <dbReference type="Pfam" id="PF05161"/>
    </source>
</evidence>
<dbReference type="GO" id="GO:0008887">
    <property type="term" value="F:glycerate kinase activity"/>
    <property type="evidence" value="ECO:0007669"/>
    <property type="project" value="InterPro"/>
</dbReference>
<dbReference type="OrthoDB" id="9766552at2"/>
<name>A0A1M4WGD3_9FIRM</name>
<dbReference type="InterPro" id="IPR039760">
    <property type="entry name" value="MOFRL_protein"/>
</dbReference>
<reference evidence="3 4" key="1">
    <citation type="submission" date="2016-11" db="EMBL/GenBank/DDBJ databases">
        <authorList>
            <person name="Jaros S."/>
            <person name="Januszkiewicz K."/>
            <person name="Wedrychowicz H."/>
        </authorList>
    </citation>
    <scope>NUCLEOTIDE SEQUENCE [LARGE SCALE GENOMIC DNA]</scope>
    <source>
        <strain evidence="3 4">DSM 14828</strain>
    </source>
</reference>
<dbReference type="Pfam" id="PF13660">
    <property type="entry name" value="DUF4147"/>
    <property type="match status" value="1"/>
</dbReference>
<organism evidence="3 4">
    <name type="scientific">Alkalibacter saccharofermentans DSM 14828</name>
    <dbReference type="NCBI Taxonomy" id="1120975"/>
    <lineage>
        <taxon>Bacteria</taxon>
        <taxon>Bacillati</taxon>
        <taxon>Bacillota</taxon>
        <taxon>Clostridia</taxon>
        <taxon>Eubacteriales</taxon>
        <taxon>Eubacteriaceae</taxon>
        <taxon>Alkalibacter</taxon>
    </lineage>
</organism>
<proteinExistence type="predicted"/>
<dbReference type="PANTHER" id="PTHR12227:SF0">
    <property type="entry name" value="GLYCERATE KINASE"/>
    <property type="match status" value="1"/>
</dbReference>
<dbReference type="InterPro" id="IPR007835">
    <property type="entry name" value="MOFRL"/>
</dbReference>
<dbReference type="GO" id="GO:0005737">
    <property type="term" value="C:cytoplasm"/>
    <property type="evidence" value="ECO:0007669"/>
    <property type="project" value="TreeGrafter"/>
</dbReference>
<keyword evidence="3" id="KW-0418">Kinase</keyword>
<protein>
    <submittedName>
        <fullName evidence="3">Glycerate 2-kinase</fullName>
    </submittedName>
</protein>
<dbReference type="RefSeq" id="WP_073270208.1">
    <property type="nucleotide sequence ID" value="NZ_FQTU01000007.1"/>
</dbReference>